<dbReference type="PROSITE" id="PS51257">
    <property type="entry name" value="PROKAR_LIPOPROTEIN"/>
    <property type="match status" value="1"/>
</dbReference>
<dbReference type="Proteomes" id="UP000464787">
    <property type="component" value="Chromosome"/>
</dbReference>
<evidence type="ECO:0000313" key="3">
    <source>
        <dbReference type="Proteomes" id="UP000464787"/>
    </source>
</evidence>
<evidence type="ECO:0008006" key="4">
    <source>
        <dbReference type="Google" id="ProtNLM"/>
    </source>
</evidence>
<keyword evidence="1" id="KW-0732">Signal</keyword>
<dbReference type="EMBL" id="CP047650">
    <property type="protein sequence ID" value="QHI99770.1"/>
    <property type="molecule type" value="Genomic_DNA"/>
</dbReference>
<sequence>MRIAFSALILLLLALTALAGSGCKRPVANASVHAFSRVGHLVPAHPLLVAQQRQQAEPSHPMFVFCHPRADLLDDASLSAAAAQVVFDLQANNDDRTEMIAADFTRPEVDALPQAQASSPHPASATAWPRRLLRPPRTALLLA</sequence>
<keyword evidence="3" id="KW-1185">Reference proteome</keyword>
<evidence type="ECO:0000256" key="1">
    <source>
        <dbReference type="SAM" id="SignalP"/>
    </source>
</evidence>
<feature type="chain" id="PRO_5032792833" description="Lipoprotein" evidence="1">
    <location>
        <begin position="20"/>
        <end position="143"/>
    </location>
</feature>
<proteinExistence type="predicted"/>
<protein>
    <recommendedName>
        <fullName evidence="4">Lipoprotein</fullName>
    </recommendedName>
</protein>
<organism evidence="2 3">
    <name type="scientific">Xylophilus rhododendri</name>
    <dbReference type="NCBI Taxonomy" id="2697032"/>
    <lineage>
        <taxon>Bacteria</taxon>
        <taxon>Pseudomonadati</taxon>
        <taxon>Pseudomonadota</taxon>
        <taxon>Betaproteobacteria</taxon>
        <taxon>Burkholderiales</taxon>
        <taxon>Xylophilus</taxon>
    </lineage>
</organism>
<name>A0A857J6Y1_9BURK</name>
<feature type="signal peptide" evidence="1">
    <location>
        <begin position="1"/>
        <end position="19"/>
    </location>
</feature>
<dbReference type="KEGG" id="xyk:GT347_18365"/>
<dbReference type="AlphaFoldDB" id="A0A857J6Y1"/>
<gene>
    <name evidence="2" type="ORF">GT347_18365</name>
</gene>
<evidence type="ECO:0000313" key="2">
    <source>
        <dbReference type="EMBL" id="QHI99770.1"/>
    </source>
</evidence>
<accession>A0A857J6Y1</accession>
<reference evidence="2 3" key="1">
    <citation type="submission" date="2020-01" db="EMBL/GenBank/DDBJ databases">
        <title>Genome sequencing of strain KACC 21265.</title>
        <authorList>
            <person name="Heo J."/>
            <person name="Kim S.-J."/>
            <person name="Kim J.-S."/>
            <person name="Hong S.-B."/>
            <person name="Kwon S.-W."/>
        </authorList>
    </citation>
    <scope>NUCLEOTIDE SEQUENCE [LARGE SCALE GENOMIC DNA]</scope>
    <source>
        <strain evidence="2 3">KACC 21265</strain>
    </source>
</reference>
<dbReference type="RefSeq" id="WP_160553581.1">
    <property type="nucleotide sequence ID" value="NZ_CP047650.1"/>
</dbReference>